<feature type="chain" id="PRO_5047267713" evidence="1">
    <location>
        <begin position="18"/>
        <end position="186"/>
    </location>
</feature>
<dbReference type="Pfam" id="PF04264">
    <property type="entry name" value="YceI"/>
    <property type="match status" value="1"/>
</dbReference>
<dbReference type="Proteomes" id="UP001620461">
    <property type="component" value="Unassembled WGS sequence"/>
</dbReference>
<dbReference type="InterPro" id="IPR007372">
    <property type="entry name" value="Lipid/polyisoprenoid-bd_YceI"/>
</dbReference>
<keyword evidence="1" id="KW-0732">Signal</keyword>
<evidence type="ECO:0000313" key="4">
    <source>
        <dbReference type="Proteomes" id="UP001620461"/>
    </source>
</evidence>
<keyword evidence="4" id="KW-1185">Reference proteome</keyword>
<dbReference type="EMBL" id="JADIKJ010000003">
    <property type="protein sequence ID" value="MFK2899646.1"/>
    <property type="molecule type" value="Genomic_DNA"/>
</dbReference>
<evidence type="ECO:0000313" key="3">
    <source>
        <dbReference type="EMBL" id="MFK2899646.1"/>
    </source>
</evidence>
<dbReference type="Gene3D" id="2.40.128.110">
    <property type="entry name" value="Lipid/polyisoprenoid-binding, YceI-like"/>
    <property type="match status" value="1"/>
</dbReference>
<evidence type="ECO:0000256" key="1">
    <source>
        <dbReference type="SAM" id="SignalP"/>
    </source>
</evidence>
<gene>
    <name evidence="3" type="ORF">ISP15_04800</name>
</gene>
<dbReference type="RefSeq" id="WP_404545660.1">
    <property type="nucleotide sequence ID" value="NZ_JADIKJ010000003.1"/>
</dbReference>
<comment type="caution">
    <text evidence="3">The sequence shown here is derived from an EMBL/GenBank/DDBJ whole genome shotgun (WGS) entry which is preliminary data.</text>
</comment>
<dbReference type="PANTHER" id="PTHR34406:SF1">
    <property type="entry name" value="PROTEIN YCEI"/>
    <property type="match status" value="1"/>
</dbReference>
<evidence type="ECO:0000259" key="2">
    <source>
        <dbReference type="SMART" id="SM00867"/>
    </source>
</evidence>
<sequence>MRRIAPCLLLLPALAVASQTEYRIDPANSQATFRVRLLWLDSVNGHFNQVDGDVKSGPHPDSWVVDATIAVNSIAMSSSRMRQWVMTPAFFDAEHHPVIHFVSDPIAHGELDHSGTLSGYLTLRGVTAPVHFAMWPVHCERLALEPCQIVLHGHVHRSVFGMVSDRLALSDNVDLNLRITLQREIR</sequence>
<feature type="signal peptide" evidence="1">
    <location>
        <begin position="1"/>
        <end position="17"/>
    </location>
</feature>
<organism evidence="3 4">
    <name type="scientific">Dyella jejuensis</name>
    <dbReference type="NCBI Taxonomy" id="1432009"/>
    <lineage>
        <taxon>Bacteria</taxon>
        <taxon>Pseudomonadati</taxon>
        <taxon>Pseudomonadota</taxon>
        <taxon>Gammaproteobacteria</taxon>
        <taxon>Lysobacterales</taxon>
        <taxon>Rhodanobacteraceae</taxon>
        <taxon>Dyella</taxon>
    </lineage>
</organism>
<proteinExistence type="predicted"/>
<protein>
    <submittedName>
        <fullName evidence="3">YceI family protein</fullName>
    </submittedName>
</protein>
<dbReference type="SUPFAM" id="SSF101874">
    <property type="entry name" value="YceI-like"/>
    <property type="match status" value="1"/>
</dbReference>
<name>A0ABW8JH89_9GAMM</name>
<reference evidence="3 4" key="1">
    <citation type="submission" date="2020-10" db="EMBL/GenBank/DDBJ databases">
        <title>Phylogeny of dyella-like bacteria.</title>
        <authorList>
            <person name="Fu J."/>
        </authorList>
    </citation>
    <scope>NUCLEOTIDE SEQUENCE [LARGE SCALE GENOMIC DNA]</scope>
    <source>
        <strain evidence="3 4">JP1</strain>
    </source>
</reference>
<dbReference type="SMART" id="SM00867">
    <property type="entry name" value="YceI"/>
    <property type="match status" value="1"/>
</dbReference>
<accession>A0ABW8JH89</accession>
<dbReference type="PANTHER" id="PTHR34406">
    <property type="entry name" value="PROTEIN YCEI"/>
    <property type="match status" value="1"/>
</dbReference>
<dbReference type="InterPro" id="IPR036761">
    <property type="entry name" value="TTHA0802/YceI-like_sf"/>
</dbReference>
<feature type="domain" description="Lipid/polyisoprenoid-binding YceI-like" evidence="2">
    <location>
        <begin position="21"/>
        <end position="182"/>
    </location>
</feature>